<dbReference type="GO" id="GO:0008270">
    <property type="term" value="F:zinc ion binding"/>
    <property type="evidence" value="ECO:0007669"/>
    <property type="project" value="UniProtKB-UniRule"/>
</dbReference>
<dbReference type="InterPro" id="IPR031052">
    <property type="entry name" value="FHY3/FAR1"/>
</dbReference>
<keyword evidence="1" id="KW-0539">Nucleus</keyword>
<keyword evidence="1" id="KW-0862">Zinc</keyword>
<comment type="caution">
    <text evidence="3">The sequence shown here is derived from an EMBL/GenBank/DDBJ whole genome shotgun (WGS) entry which is preliminary data.</text>
</comment>
<comment type="subcellular location">
    <subcellularLocation>
        <location evidence="1">Nucleus</location>
    </subcellularLocation>
</comment>
<dbReference type="GO" id="GO:0006355">
    <property type="term" value="P:regulation of DNA-templated transcription"/>
    <property type="evidence" value="ECO:0007669"/>
    <property type="project" value="UniProtKB-UniRule"/>
</dbReference>
<keyword evidence="4" id="KW-1185">Reference proteome</keyword>
<comment type="function">
    <text evidence="1">Putative transcription activator involved in regulating light control of development.</text>
</comment>
<name>A0AAD9XVD1_9ROSI</name>
<proteinExistence type="inferred from homology"/>
<dbReference type="EMBL" id="JANJYI010000001">
    <property type="protein sequence ID" value="KAK2666048.1"/>
    <property type="molecule type" value="Genomic_DNA"/>
</dbReference>
<keyword evidence="1" id="KW-0479">Metal-binding</keyword>
<dbReference type="GO" id="GO:0005634">
    <property type="term" value="C:nucleus"/>
    <property type="evidence" value="ECO:0007669"/>
    <property type="project" value="UniProtKB-SubCell"/>
</dbReference>
<evidence type="ECO:0000313" key="4">
    <source>
        <dbReference type="Proteomes" id="UP001280121"/>
    </source>
</evidence>
<reference evidence="3" key="1">
    <citation type="journal article" date="2023" name="Plant J.">
        <title>Genome sequences and population genomics provide insights into the demographic history, inbreeding, and mutation load of two 'living fossil' tree species of Dipteronia.</title>
        <authorList>
            <person name="Feng Y."/>
            <person name="Comes H.P."/>
            <person name="Chen J."/>
            <person name="Zhu S."/>
            <person name="Lu R."/>
            <person name="Zhang X."/>
            <person name="Li P."/>
            <person name="Qiu J."/>
            <person name="Olsen K.M."/>
            <person name="Qiu Y."/>
        </authorList>
    </citation>
    <scope>NUCLEOTIDE SEQUENCE</scope>
    <source>
        <strain evidence="3">KIB01</strain>
    </source>
</reference>
<gene>
    <name evidence="3" type="ORF">Ddye_004622</name>
</gene>
<evidence type="ECO:0000256" key="1">
    <source>
        <dbReference type="RuleBase" id="RU367018"/>
    </source>
</evidence>
<evidence type="ECO:0000259" key="2">
    <source>
        <dbReference type="Pfam" id="PF10551"/>
    </source>
</evidence>
<evidence type="ECO:0000313" key="3">
    <source>
        <dbReference type="EMBL" id="KAK2666048.1"/>
    </source>
</evidence>
<dbReference type="AlphaFoldDB" id="A0AAD9XVD1"/>
<comment type="similarity">
    <text evidence="1">Belongs to the FHY3/FAR1 family.</text>
</comment>
<dbReference type="InterPro" id="IPR018289">
    <property type="entry name" value="MULE_transposase_dom"/>
</dbReference>
<dbReference type="PANTHER" id="PTHR31669">
    <property type="entry name" value="PROTEIN FAR1-RELATED SEQUENCE 10-RELATED"/>
    <property type="match status" value="1"/>
</dbReference>
<dbReference type="PANTHER" id="PTHR31669:SF299">
    <property type="entry name" value="PROTEIN FAR1-RELATED SEQUENCE"/>
    <property type="match status" value="1"/>
</dbReference>
<protein>
    <recommendedName>
        <fullName evidence="1">Protein FAR1-RELATED SEQUENCE</fullName>
    </recommendedName>
</protein>
<organism evidence="3 4">
    <name type="scientific">Dipteronia dyeriana</name>
    <dbReference type="NCBI Taxonomy" id="168575"/>
    <lineage>
        <taxon>Eukaryota</taxon>
        <taxon>Viridiplantae</taxon>
        <taxon>Streptophyta</taxon>
        <taxon>Embryophyta</taxon>
        <taxon>Tracheophyta</taxon>
        <taxon>Spermatophyta</taxon>
        <taxon>Magnoliopsida</taxon>
        <taxon>eudicotyledons</taxon>
        <taxon>Gunneridae</taxon>
        <taxon>Pentapetalae</taxon>
        <taxon>rosids</taxon>
        <taxon>malvids</taxon>
        <taxon>Sapindales</taxon>
        <taxon>Sapindaceae</taxon>
        <taxon>Hippocastanoideae</taxon>
        <taxon>Acereae</taxon>
        <taxon>Dipteronia</taxon>
    </lineage>
</organism>
<accession>A0AAD9XVD1</accession>
<dbReference type="Proteomes" id="UP001280121">
    <property type="component" value="Unassembled WGS sequence"/>
</dbReference>
<feature type="domain" description="MULE transposase" evidence="2">
    <location>
        <begin position="99"/>
        <end position="141"/>
    </location>
</feature>
<sequence>MDADDIGLSCLNEKLKPICGLEFDSEQSVYDFYNAYGQSMGFSVRKETYGRKKRTDELTSKCAHMIPSQWTLTSSQAMEVDLVEESGIALKSSYELLGRQAISEKTPKTILTEQDVAMAKAISHVMPNTYHRLCTWHMMQNALKHVNDVFRGPSGVKAYYQNLLMISRRKTNF</sequence>
<keyword evidence="1" id="KW-0863">Zinc-finger</keyword>
<dbReference type="Pfam" id="PF10551">
    <property type="entry name" value="MULE"/>
    <property type="match status" value="1"/>
</dbReference>